<dbReference type="PANTHER" id="PTHR47786:SF2">
    <property type="entry name" value="GLYCOSYL HYDROLASE FAMILY 13 CATALYTIC DOMAIN-CONTAINING PROTEIN"/>
    <property type="match status" value="1"/>
</dbReference>
<feature type="compositionally biased region" description="Basic and acidic residues" evidence="7">
    <location>
        <begin position="380"/>
        <end position="391"/>
    </location>
</feature>
<comment type="catalytic activity">
    <reaction evidence="5 6">
        <text>alpha-maltose 1-phosphate + [(1-&gt;4)-alpha-D-glucosyl](n) = [(1-&gt;4)-alpha-D-glucosyl](n+2) + phosphate</text>
        <dbReference type="Rhea" id="RHEA:42692"/>
        <dbReference type="Rhea" id="RHEA-COMP:9584"/>
        <dbReference type="Rhea" id="RHEA-COMP:10183"/>
        <dbReference type="ChEBI" id="CHEBI:15444"/>
        <dbReference type="ChEBI" id="CHEBI:43474"/>
        <dbReference type="ChEBI" id="CHEBI:63576"/>
        <dbReference type="EC" id="2.4.99.16"/>
    </reaction>
</comment>
<feature type="binding site" evidence="6">
    <location>
        <position position="801"/>
    </location>
    <ligand>
        <name>alpha-maltose 1-phosphate</name>
        <dbReference type="ChEBI" id="CHEBI:63576"/>
    </ligand>
</feature>
<feature type="active site" description="Proton donor" evidence="6">
    <location>
        <position position="867"/>
    </location>
</feature>
<dbReference type="Gene3D" id="2.60.40.1180">
    <property type="entry name" value="Golgi alpha-mannosidase II"/>
    <property type="match status" value="1"/>
</dbReference>
<evidence type="ECO:0000256" key="3">
    <source>
        <dbReference type="ARBA" id="ARBA00022679"/>
    </source>
</evidence>
<dbReference type="RefSeq" id="WP_326504292.1">
    <property type="nucleotide sequence ID" value="NZ_JAWIIV010000001.1"/>
</dbReference>
<dbReference type="Pfam" id="PF11896">
    <property type="entry name" value="GlgE_dom_N_S"/>
    <property type="match status" value="1"/>
</dbReference>
<feature type="active site" description="Nucleophile" evidence="6">
    <location>
        <position position="838"/>
    </location>
</feature>
<dbReference type="InterPro" id="IPR049171">
    <property type="entry name" value="GLGE_C"/>
</dbReference>
<name>A0ABU6J2B4_9BURK</name>
<feature type="region of interest" description="Disordered" evidence="7">
    <location>
        <begin position="380"/>
        <end position="426"/>
    </location>
</feature>
<dbReference type="EMBL" id="JAWIIV010000001">
    <property type="protein sequence ID" value="MEC4717535.1"/>
    <property type="molecule type" value="Genomic_DNA"/>
</dbReference>
<comment type="function">
    <text evidence="6">Maltosyltransferase that uses maltose 1-phosphate (M1P) as the sugar donor to elongate linear or branched alpha-(1-&gt;4)-glucans. Is involved in a branched alpha-glucan biosynthetic pathway from trehalose, together with TreS, Mak and GlgB.</text>
</comment>
<feature type="binding site" evidence="6">
    <location>
        <position position="706"/>
    </location>
    <ligand>
        <name>alpha-maltose 1-phosphate</name>
        <dbReference type="ChEBI" id="CHEBI:63576"/>
    </ligand>
</feature>
<accession>A0ABU6J2B4</accession>
<protein>
    <recommendedName>
        <fullName evidence="6">Alpha-1,4-glucan:maltose-1-phosphate maltosyltransferase</fullName>
        <shortName evidence="6">GMPMT</shortName>
        <ecNumber evidence="6">2.4.99.16</ecNumber>
    </recommendedName>
    <alternativeName>
        <fullName evidence="6">(1-&gt;4)-alpha-D-glucan:maltose-1-phosphate alpha-D-maltosyltransferase</fullName>
    </alternativeName>
</protein>
<evidence type="ECO:0000256" key="2">
    <source>
        <dbReference type="ARBA" id="ARBA00022676"/>
    </source>
</evidence>
<dbReference type="InterPro" id="IPR021828">
    <property type="entry name" value="GlgE_dom_N/S"/>
</dbReference>
<dbReference type="CDD" id="cd11344">
    <property type="entry name" value="AmyAc_GlgE_like"/>
    <property type="match status" value="1"/>
</dbReference>
<gene>
    <name evidence="6" type="primary">glgE</name>
    <name evidence="9" type="ORF">RY831_00060</name>
</gene>
<feature type="binding site" evidence="6">
    <location>
        <begin position="978"/>
        <end position="979"/>
    </location>
    <ligand>
        <name>alpha-maltose 1-phosphate</name>
        <dbReference type="ChEBI" id="CHEBI:63576"/>
    </ligand>
</feature>
<comment type="similarity">
    <text evidence="6">Belongs to the glycosyl hydrolase 13 family. GlgE subfamily.</text>
</comment>
<dbReference type="InterPro" id="IPR013780">
    <property type="entry name" value="Glyco_hydro_b"/>
</dbReference>
<dbReference type="Gene3D" id="2.60.40.10">
    <property type="entry name" value="Immunoglobulins"/>
    <property type="match status" value="1"/>
</dbReference>
<comment type="subunit">
    <text evidence="1 6">Homodimer.</text>
</comment>
<evidence type="ECO:0000313" key="10">
    <source>
        <dbReference type="Proteomes" id="UP001352263"/>
    </source>
</evidence>
<dbReference type="Pfam" id="PF21702">
    <property type="entry name" value="GLGE_C"/>
    <property type="match status" value="1"/>
</dbReference>
<keyword evidence="10" id="KW-1185">Reference proteome</keyword>
<feature type="binding site" evidence="6">
    <location>
        <position position="766"/>
    </location>
    <ligand>
        <name>alpha-maltose 1-phosphate</name>
        <dbReference type="ChEBI" id="CHEBI:63576"/>
    </ligand>
</feature>
<dbReference type="InterPro" id="IPR017853">
    <property type="entry name" value="GH"/>
</dbReference>
<dbReference type="SMART" id="SM00642">
    <property type="entry name" value="Aamy"/>
    <property type="match status" value="1"/>
</dbReference>
<dbReference type="Pfam" id="PF00128">
    <property type="entry name" value="Alpha-amylase"/>
    <property type="match status" value="1"/>
</dbReference>
<dbReference type="InterPro" id="IPR006047">
    <property type="entry name" value="GH13_cat_dom"/>
</dbReference>
<evidence type="ECO:0000256" key="6">
    <source>
        <dbReference type="HAMAP-Rule" id="MF_02124"/>
    </source>
</evidence>
<dbReference type="SUPFAM" id="SSF51445">
    <property type="entry name" value="(Trans)glycosidases"/>
    <property type="match status" value="2"/>
</dbReference>
<dbReference type="InterPro" id="IPR026585">
    <property type="entry name" value="GlgE"/>
</dbReference>
<dbReference type="HAMAP" id="MF_02124">
    <property type="entry name" value="GlgE"/>
    <property type="match status" value="1"/>
</dbReference>
<proteinExistence type="inferred from homology"/>
<feature type="region of interest" description="Disordered" evidence="7">
    <location>
        <begin position="703"/>
        <end position="730"/>
    </location>
</feature>
<keyword evidence="4 6" id="KW-0119">Carbohydrate metabolism</keyword>
<dbReference type="InterPro" id="IPR013783">
    <property type="entry name" value="Ig-like_fold"/>
</dbReference>
<feature type="site" description="Transition state stabilizer" evidence="6">
    <location>
        <position position="925"/>
    </location>
</feature>
<organism evidence="9 10">
    <name type="scientific">Noviherbaspirillum album</name>
    <dbReference type="NCBI Taxonomy" id="3080276"/>
    <lineage>
        <taxon>Bacteria</taxon>
        <taxon>Pseudomonadati</taxon>
        <taxon>Pseudomonadota</taxon>
        <taxon>Betaproteobacteria</taxon>
        <taxon>Burkholderiales</taxon>
        <taxon>Oxalobacteraceae</taxon>
        <taxon>Noviherbaspirillum</taxon>
    </lineage>
</organism>
<reference evidence="9 10" key="1">
    <citation type="submission" date="2023-10" db="EMBL/GenBank/DDBJ databases">
        <title>Noviherbaspirillum sp. CPCC 100848 genome assembly.</title>
        <authorList>
            <person name="Li X.Y."/>
            <person name="Fang X.M."/>
        </authorList>
    </citation>
    <scope>NUCLEOTIDE SEQUENCE [LARGE SCALE GENOMIC DNA]</scope>
    <source>
        <strain evidence="9 10">CPCC 100848</strain>
    </source>
</reference>
<evidence type="ECO:0000313" key="9">
    <source>
        <dbReference type="EMBL" id="MEC4717535.1"/>
    </source>
</evidence>
<feature type="domain" description="Glycosyl hydrolase family 13 catalytic" evidence="8">
    <location>
        <begin position="658"/>
        <end position="1003"/>
    </location>
</feature>
<keyword evidence="2 6" id="KW-0328">Glycosyltransferase</keyword>
<evidence type="ECO:0000256" key="1">
    <source>
        <dbReference type="ARBA" id="ARBA00011738"/>
    </source>
</evidence>
<evidence type="ECO:0000256" key="7">
    <source>
        <dbReference type="SAM" id="MobiDB-lite"/>
    </source>
</evidence>
<dbReference type="Proteomes" id="UP001352263">
    <property type="component" value="Unassembled WGS sequence"/>
</dbReference>
<feature type="binding site" evidence="6">
    <location>
        <position position="839"/>
    </location>
    <ligand>
        <name>alpha-maltose 1-phosphate</name>
        <dbReference type="ChEBI" id="CHEBI:63576"/>
    </ligand>
</feature>
<comment type="caution">
    <text evidence="9">The sequence shown here is derived from an EMBL/GenBank/DDBJ whole genome shotgun (WGS) entry which is preliminary data.</text>
</comment>
<dbReference type="Gene3D" id="3.20.20.80">
    <property type="entry name" value="Glycosidases"/>
    <property type="match status" value="2"/>
</dbReference>
<dbReference type="PANTHER" id="PTHR47786">
    <property type="entry name" value="ALPHA-1,4-GLUCAN:MALTOSE-1-PHOSPHATE MALTOSYLTRANSFERASE"/>
    <property type="match status" value="1"/>
</dbReference>
<evidence type="ECO:0000256" key="5">
    <source>
        <dbReference type="ARBA" id="ARBA00048735"/>
    </source>
</evidence>
<dbReference type="Gene3D" id="1.20.58.80">
    <property type="entry name" value="Phosphotransferase system, lactose/cellobiose-type IIA subunit"/>
    <property type="match status" value="1"/>
</dbReference>
<evidence type="ECO:0000256" key="4">
    <source>
        <dbReference type="ARBA" id="ARBA00023277"/>
    </source>
</evidence>
<keyword evidence="3 6" id="KW-0808">Transferase</keyword>
<dbReference type="EC" id="2.4.99.16" evidence="6"/>
<evidence type="ECO:0000259" key="8">
    <source>
        <dbReference type="SMART" id="SM00642"/>
    </source>
</evidence>
<sequence length="1128" mass="126229">MPTTMPFLPRIYSISLRRAGAGDSLNSAIERCAALGFDHVLLVREAGEKAEPDDLRAIVQAAGRHKLNVLLDLDIGSIGSDPVLLERHPDWFERRDNNDDLPDPRRDPLQEIRRVPRYGDKAAFDSICGYWQQRLENWVAAGIAGFRCTSVAEPPPALWSCMIGAMKGKRPDVRFLAWTPGCTPQQMDALAGCGFDATFSSGAWWDYRSRWLVEEEARLQRVAPPIAFPDSPNEAVIERLAGNEEPEARRRIYQRALRMAAATGNGILVPQGFESGASGESAYRSQQEEGGIDLSADLREANAFIAEHGARFHRGRLRMMSTVESGIAVLLRESASPDGAEALLLVANSDPMRACAVNEGQLLERAGGFVRERKLWPAPVERRETGKEMSKEAGSGSDGMRDSDRRKPPVSAAPAAKESPKESAAPVTLEAADFQLYLARRLPPILARQTVEDVAKAAQSPRIAIESISPACDDGRFPVKRTVGEVVNIEADVFVDGHDKLAVALLWRAADQDEWQETRMHFLSNDRWAAPLALTRIGRYLFAVEAWKDVFATYRDELEKKTAAGLNVSVELEEGRLLVQAAADHAESRGISSFGYLKTLAGSLKTAASDAERVTALLSEPTAEAMRLADARPFAVRSVQTMRIEVERTAARFSSWYELFPRSQSGDPARHGTFDDVIKRLPAIQAMGFDTLYFPPIHPIGSKHRKGRNNSLTPGPDDPGSPYAIGAEEGGHDAIHPQLGSLEDFRRLRDEAARHGLELALDFAIQCSPDHPWLKDHPDWFAWRPDGTIRYAENPPKKYQDIVNVDFYAKGAIPGLWTALRDVVLFWVNEGVKVFRVDNPHTKPLPFWEWMIGEVKARHPDAIFLSEAFTRPKMMYRLAKVGYSQSYTYFTWRHTKEEFTEYLTELSQSPVKEFFRPHFFVNTPDINPVFLQKSGRPGFLIRTALATTLSGLWGMYSGFELCEATPVPGKEEYLDSEKYEIRAWDWQRPGNIIQEITLLNRIRKENPALQTHLNIRFLPASNDNILFYIKTTPPADSCEHFGDNVVMVAVNLDPFNAHEATLELPLWEFGVPDDGVLEVEDLVGGSRFGWHGKFQQLRLDPFVCPYAIWRVRHTSHTSQTSHNSQTGA</sequence>